<dbReference type="Proteomes" id="UP001596310">
    <property type="component" value="Unassembled WGS sequence"/>
</dbReference>
<evidence type="ECO:0000256" key="5">
    <source>
        <dbReference type="ARBA" id="ARBA00023125"/>
    </source>
</evidence>
<protein>
    <submittedName>
        <fullName evidence="8">RecQ family ATP-dependent DNA helicase</fullName>
        <ecNumber evidence="8">3.6.4.12</ecNumber>
    </submittedName>
</protein>
<dbReference type="SMART" id="SM00487">
    <property type="entry name" value="DEXDc"/>
    <property type="match status" value="1"/>
</dbReference>
<evidence type="ECO:0000313" key="9">
    <source>
        <dbReference type="Proteomes" id="UP001596310"/>
    </source>
</evidence>
<keyword evidence="3 8" id="KW-0347">Helicase</keyword>
<keyword evidence="5" id="KW-0238">DNA-binding</keyword>
<dbReference type="InterPro" id="IPR002464">
    <property type="entry name" value="DNA/RNA_helicase_DEAH_CS"/>
</dbReference>
<organism evidence="8 9">
    <name type="scientific">Lapidilactobacillus achengensis</name>
    <dbReference type="NCBI Taxonomy" id="2486000"/>
    <lineage>
        <taxon>Bacteria</taxon>
        <taxon>Bacillati</taxon>
        <taxon>Bacillota</taxon>
        <taxon>Bacilli</taxon>
        <taxon>Lactobacillales</taxon>
        <taxon>Lactobacillaceae</taxon>
        <taxon>Lapidilactobacillus</taxon>
    </lineage>
</organism>
<dbReference type="InterPro" id="IPR027417">
    <property type="entry name" value="P-loop_NTPase"/>
</dbReference>
<dbReference type="Gene3D" id="3.40.50.300">
    <property type="entry name" value="P-loop containing nucleotide triphosphate hydrolases"/>
    <property type="match status" value="2"/>
</dbReference>
<evidence type="ECO:0000256" key="2">
    <source>
        <dbReference type="ARBA" id="ARBA00022801"/>
    </source>
</evidence>
<dbReference type="PANTHER" id="PTHR13710:SF84">
    <property type="entry name" value="ATP-DEPENDENT DNA HELICASE RECS-RELATED"/>
    <property type="match status" value="1"/>
</dbReference>
<dbReference type="NCBIfam" id="TIGR00614">
    <property type="entry name" value="recQ_fam"/>
    <property type="match status" value="1"/>
</dbReference>
<evidence type="ECO:0000259" key="7">
    <source>
        <dbReference type="PROSITE" id="PS51194"/>
    </source>
</evidence>
<keyword evidence="1" id="KW-0547">Nucleotide-binding</keyword>
<dbReference type="SUPFAM" id="SSF52540">
    <property type="entry name" value="P-loop containing nucleoside triphosphate hydrolases"/>
    <property type="match status" value="1"/>
</dbReference>
<keyword evidence="9" id="KW-1185">Reference proteome</keyword>
<dbReference type="PROSITE" id="PS00690">
    <property type="entry name" value="DEAH_ATP_HELICASE"/>
    <property type="match status" value="1"/>
</dbReference>
<dbReference type="InterPro" id="IPR004589">
    <property type="entry name" value="DNA_helicase_ATP-dep_RecQ"/>
</dbReference>
<evidence type="ECO:0000256" key="1">
    <source>
        <dbReference type="ARBA" id="ARBA00022741"/>
    </source>
</evidence>
<dbReference type="InterPro" id="IPR014001">
    <property type="entry name" value="Helicase_ATP-bd"/>
</dbReference>
<proteinExistence type="predicted"/>
<dbReference type="PROSITE" id="PS51192">
    <property type="entry name" value="HELICASE_ATP_BIND_1"/>
    <property type="match status" value="1"/>
</dbReference>
<feature type="domain" description="Helicase C-terminal" evidence="7">
    <location>
        <begin position="225"/>
        <end position="371"/>
    </location>
</feature>
<dbReference type="InterPro" id="IPR011545">
    <property type="entry name" value="DEAD/DEAH_box_helicase_dom"/>
</dbReference>
<dbReference type="GO" id="GO:0003678">
    <property type="term" value="F:DNA helicase activity"/>
    <property type="evidence" value="ECO:0007669"/>
    <property type="project" value="UniProtKB-EC"/>
</dbReference>
<sequence>MTEIDLTKLQTELQQRFGFATFRPGQAALLQALLAGRDALGILPTGSGKSLLYQFMSPHLDGPILVVSPLIALMADQASRIRRQNLGKVAVINSQLAPDERQQLLRQLGDYRFIFMAPETLQQPVVQAQLRQLGLGLLVIDEAHCISSWGPDFRPSYLRLGQLRQQLRPRLTLALTATANTRVRQDILTNLRLSPETFVYQASVDRPNIYLRLQNVPDDQTKWQQTQQLVAEQVPTLIYVATRREAEEVALRLNQAQPGTAAFYHAGLATIERNQIQQLFLKDQLRVVVATSAFGMGIDKSNLRLVIHYQLPANFESYLQEIGRAGRDGLQALAVIFVQPNDQQRLSQRLQTNQLTPGLVQRFFDQPQDPVGLNPGQQTVLQAYQQAGMPAEQVIAILQKTAQLRWRQWENFWAYLTSQSCLRQQLCAYFDPDPPQIQHDELCCSEAPAPRLSALLQQLKLAQVVPAKTAPSDQIRDPFVILTRLF</sequence>
<dbReference type="EMBL" id="JBHSSM010000015">
    <property type="protein sequence ID" value="MFC6314915.1"/>
    <property type="molecule type" value="Genomic_DNA"/>
</dbReference>
<evidence type="ECO:0000259" key="6">
    <source>
        <dbReference type="PROSITE" id="PS51192"/>
    </source>
</evidence>
<evidence type="ECO:0000313" key="8">
    <source>
        <dbReference type="EMBL" id="MFC6314915.1"/>
    </source>
</evidence>
<dbReference type="PANTHER" id="PTHR13710">
    <property type="entry name" value="DNA HELICASE RECQ FAMILY MEMBER"/>
    <property type="match status" value="1"/>
</dbReference>
<gene>
    <name evidence="8" type="ORF">ACFQHW_04940</name>
</gene>
<name>A0ABW1ULT6_9LACO</name>
<evidence type="ECO:0000256" key="3">
    <source>
        <dbReference type="ARBA" id="ARBA00022806"/>
    </source>
</evidence>
<dbReference type="SMART" id="SM00490">
    <property type="entry name" value="HELICc"/>
    <property type="match status" value="1"/>
</dbReference>
<comment type="caution">
    <text evidence="8">The sequence shown here is derived from an EMBL/GenBank/DDBJ whole genome shotgun (WGS) entry which is preliminary data.</text>
</comment>
<dbReference type="Pfam" id="PF00271">
    <property type="entry name" value="Helicase_C"/>
    <property type="match status" value="1"/>
</dbReference>
<dbReference type="Pfam" id="PF00270">
    <property type="entry name" value="DEAD"/>
    <property type="match status" value="1"/>
</dbReference>
<evidence type="ECO:0000256" key="4">
    <source>
        <dbReference type="ARBA" id="ARBA00022840"/>
    </source>
</evidence>
<dbReference type="PROSITE" id="PS51194">
    <property type="entry name" value="HELICASE_CTER"/>
    <property type="match status" value="1"/>
</dbReference>
<keyword evidence="4" id="KW-0067">ATP-binding</keyword>
<dbReference type="EC" id="3.6.4.12" evidence="8"/>
<feature type="domain" description="Helicase ATP-binding" evidence="6">
    <location>
        <begin position="30"/>
        <end position="197"/>
    </location>
</feature>
<accession>A0ABW1ULT6</accession>
<keyword evidence="2 8" id="KW-0378">Hydrolase</keyword>
<dbReference type="RefSeq" id="WP_125595658.1">
    <property type="nucleotide sequence ID" value="NZ_JBHSSM010000015.1"/>
</dbReference>
<dbReference type="InterPro" id="IPR001650">
    <property type="entry name" value="Helicase_C-like"/>
</dbReference>
<dbReference type="GO" id="GO:0016787">
    <property type="term" value="F:hydrolase activity"/>
    <property type="evidence" value="ECO:0007669"/>
    <property type="project" value="UniProtKB-KW"/>
</dbReference>
<dbReference type="CDD" id="cd17920">
    <property type="entry name" value="DEXHc_RecQ"/>
    <property type="match status" value="1"/>
</dbReference>
<reference evidence="9" key="1">
    <citation type="journal article" date="2019" name="Int. J. Syst. Evol. Microbiol.">
        <title>The Global Catalogue of Microorganisms (GCM) 10K type strain sequencing project: providing services to taxonomists for standard genome sequencing and annotation.</title>
        <authorList>
            <consortium name="The Broad Institute Genomics Platform"/>
            <consortium name="The Broad Institute Genome Sequencing Center for Infectious Disease"/>
            <person name="Wu L."/>
            <person name="Ma J."/>
        </authorList>
    </citation>
    <scope>NUCLEOTIDE SEQUENCE [LARGE SCALE GENOMIC DNA]</scope>
    <source>
        <strain evidence="9">CCM 8897</strain>
    </source>
</reference>